<name>A0A165KLE2_EXIGL</name>
<organism evidence="1 2">
    <name type="scientific">Exidia glandulosa HHB12029</name>
    <dbReference type="NCBI Taxonomy" id="1314781"/>
    <lineage>
        <taxon>Eukaryota</taxon>
        <taxon>Fungi</taxon>
        <taxon>Dikarya</taxon>
        <taxon>Basidiomycota</taxon>
        <taxon>Agaricomycotina</taxon>
        <taxon>Agaricomycetes</taxon>
        <taxon>Auriculariales</taxon>
        <taxon>Exidiaceae</taxon>
        <taxon>Exidia</taxon>
    </lineage>
</organism>
<evidence type="ECO:0008006" key="3">
    <source>
        <dbReference type="Google" id="ProtNLM"/>
    </source>
</evidence>
<gene>
    <name evidence="1" type="ORF">EXIGLDRAFT_833510</name>
</gene>
<reference evidence="1 2" key="1">
    <citation type="journal article" date="2016" name="Mol. Biol. Evol.">
        <title>Comparative Genomics of Early-Diverging Mushroom-Forming Fungi Provides Insights into the Origins of Lignocellulose Decay Capabilities.</title>
        <authorList>
            <person name="Nagy L.G."/>
            <person name="Riley R."/>
            <person name="Tritt A."/>
            <person name="Adam C."/>
            <person name="Daum C."/>
            <person name="Floudas D."/>
            <person name="Sun H."/>
            <person name="Yadav J.S."/>
            <person name="Pangilinan J."/>
            <person name="Larsson K.H."/>
            <person name="Matsuura K."/>
            <person name="Barry K."/>
            <person name="Labutti K."/>
            <person name="Kuo R."/>
            <person name="Ohm R.A."/>
            <person name="Bhattacharya S.S."/>
            <person name="Shirouzu T."/>
            <person name="Yoshinaga Y."/>
            <person name="Martin F.M."/>
            <person name="Grigoriev I.V."/>
            <person name="Hibbett D.S."/>
        </authorList>
    </citation>
    <scope>NUCLEOTIDE SEQUENCE [LARGE SCALE GENOMIC DNA]</scope>
    <source>
        <strain evidence="1 2">HHB12029</strain>
    </source>
</reference>
<accession>A0A165KLE2</accession>
<evidence type="ECO:0000313" key="2">
    <source>
        <dbReference type="Proteomes" id="UP000077266"/>
    </source>
</evidence>
<sequence length="273" mass="31167">MPRALTLEVMLDTLYDQELCDVLNMPAPHLVDYTRCSQVPLAPEIFWALPDIPIPALRNIRTLSIQHCTPDGTIFPPVALEPLRHLTSLTFSSPEVEFRTPFSTDFLELLTHLDLLEFYCPHSTVKAFIQAFLAPSHLSHLAILRVETLTFSISIIQDEQSGFVRTVIEPLPNYYSKPDGNEMANPLFRNVEIASQLSTVTVSFRRDQVDVKALDILAFFDLMIAQRCKNLDLRRVCVIDEMDMLSERFRTVVSFAERLWPKDGQFTLGRALE</sequence>
<proteinExistence type="predicted"/>
<dbReference type="AlphaFoldDB" id="A0A165KLE2"/>
<dbReference type="InParanoid" id="A0A165KLE2"/>
<keyword evidence="2" id="KW-1185">Reference proteome</keyword>
<dbReference type="Proteomes" id="UP000077266">
    <property type="component" value="Unassembled WGS sequence"/>
</dbReference>
<protein>
    <recommendedName>
        <fullName evidence="3">F-box domain-containing protein</fullName>
    </recommendedName>
</protein>
<evidence type="ECO:0000313" key="1">
    <source>
        <dbReference type="EMBL" id="KZV96528.1"/>
    </source>
</evidence>
<dbReference type="EMBL" id="KV425941">
    <property type="protein sequence ID" value="KZV96528.1"/>
    <property type="molecule type" value="Genomic_DNA"/>
</dbReference>
<dbReference type="SUPFAM" id="SSF52047">
    <property type="entry name" value="RNI-like"/>
    <property type="match status" value="1"/>
</dbReference>